<gene>
    <name evidence="6" type="primary">Ubmt1</name>
</gene>
<feature type="non-terminal residue" evidence="6">
    <location>
        <position position="266"/>
    </location>
</feature>
<name>A0A1B3PDL5_9DIPT</name>
<keyword evidence="1 6" id="KW-0489">Methyltransferase</keyword>
<dbReference type="GO" id="GO:0005739">
    <property type="term" value="C:mitochondrion"/>
    <property type="evidence" value="ECO:0007669"/>
    <property type="project" value="TreeGrafter"/>
</dbReference>
<evidence type="ECO:0000256" key="4">
    <source>
        <dbReference type="ARBA" id="ARBA00022691"/>
    </source>
</evidence>
<dbReference type="PANTHER" id="PTHR43464:SF19">
    <property type="entry name" value="UBIQUINONE BIOSYNTHESIS O-METHYLTRANSFERASE, MITOCHONDRIAL"/>
    <property type="match status" value="1"/>
</dbReference>
<dbReference type="NCBIfam" id="TIGR01983">
    <property type="entry name" value="UbiG"/>
    <property type="match status" value="1"/>
</dbReference>
<protein>
    <submittedName>
        <fullName evidence="6">Putative hexaprenyldihydroxybenzoate methyltransferase</fullName>
    </submittedName>
</protein>
<reference evidence="6" key="1">
    <citation type="submission" date="2016-01" db="EMBL/GenBank/DDBJ databases">
        <title>Diversity of S-adenosylmethionine dependent methyltransferases of the cryptobiotic chironomid in relation to desiccation stress resistance.</title>
        <authorList>
            <person name="Deviatiiarov R."/>
            <person name="Gusev O."/>
            <person name="Aupov R."/>
            <person name="Cornette R."/>
            <person name="Kikawada T."/>
        </authorList>
    </citation>
    <scope>NUCLEOTIDE SEQUENCE</scope>
</reference>
<dbReference type="GO" id="GO:0010420">
    <property type="term" value="F:polyprenyldihydroxybenzoate methyltransferase activity"/>
    <property type="evidence" value="ECO:0007669"/>
    <property type="project" value="InterPro"/>
</dbReference>
<dbReference type="PANTHER" id="PTHR43464">
    <property type="entry name" value="METHYLTRANSFERASE"/>
    <property type="match status" value="1"/>
</dbReference>
<dbReference type="InterPro" id="IPR013216">
    <property type="entry name" value="Methyltransf_11"/>
</dbReference>
<evidence type="ECO:0000256" key="2">
    <source>
        <dbReference type="ARBA" id="ARBA00022679"/>
    </source>
</evidence>
<sequence length="266" mass="30157">MPKPKSDASDQLAAKSINPDEIDWFNKMAHEWWDPNGVMHMLHDYNHLRIPWIRDGLIATKILPADAKNKPNCLEGTLILDAGCGGGVLTEAIGRVKGKVVGLDCAKQLIDLAEDHLAPQDDLKAYVSYCCETIEEHCVKNPNKYDAVVASEVLEHIDDKAAFLDCCVKALKPGGSIFITTISKTFMGWFIAKLWAEYITGIIRRGSHEFKLFITPNDVMKILKEFNCRKERVRGVRYDFFRRREKKFQFSSYSGVAYTLQAVKNK</sequence>
<dbReference type="CDD" id="cd02440">
    <property type="entry name" value="AdoMet_MTases"/>
    <property type="match status" value="1"/>
</dbReference>
<dbReference type="GO" id="GO:0061542">
    <property type="term" value="F:3-demethylubiquinol 3-O-methyltransferase activity"/>
    <property type="evidence" value="ECO:0007669"/>
    <property type="project" value="InterPro"/>
</dbReference>
<organism evidence="6">
    <name type="scientific">Polypedilum nubifer</name>
    <dbReference type="NCBI Taxonomy" id="54969"/>
    <lineage>
        <taxon>Eukaryota</taxon>
        <taxon>Metazoa</taxon>
        <taxon>Ecdysozoa</taxon>
        <taxon>Arthropoda</taxon>
        <taxon>Hexapoda</taxon>
        <taxon>Insecta</taxon>
        <taxon>Pterygota</taxon>
        <taxon>Neoptera</taxon>
        <taxon>Endopterygota</taxon>
        <taxon>Diptera</taxon>
        <taxon>Nematocera</taxon>
        <taxon>Chironomoidea</taxon>
        <taxon>Chironomidae</taxon>
        <taxon>Chironominae</taxon>
        <taxon>Polypedilum</taxon>
        <taxon>Polypedilum</taxon>
    </lineage>
</organism>
<proteinExistence type="evidence at transcript level"/>
<evidence type="ECO:0000259" key="5">
    <source>
        <dbReference type="Pfam" id="PF08241"/>
    </source>
</evidence>
<dbReference type="Gene3D" id="3.40.50.150">
    <property type="entry name" value="Vaccinia Virus protein VP39"/>
    <property type="match status" value="1"/>
</dbReference>
<dbReference type="HAMAP" id="MF_00472">
    <property type="entry name" value="UbiG"/>
    <property type="match status" value="1"/>
</dbReference>
<dbReference type="InterPro" id="IPR010233">
    <property type="entry name" value="UbiG_MeTrfase"/>
</dbReference>
<dbReference type="Pfam" id="PF08241">
    <property type="entry name" value="Methyltransf_11"/>
    <property type="match status" value="1"/>
</dbReference>
<dbReference type="EMBL" id="KU660013">
    <property type="protein sequence ID" value="AOG17811.1"/>
    <property type="molecule type" value="mRNA"/>
</dbReference>
<dbReference type="SUPFAM" id="SSF53335">
    <property type="entry name" value="S-adenosyl-L-methionine-dependent methyltransferases"/>
    <property type="match status" value="1"/>
</dbReference>
<keyword evidence="4" id="KW-0949">S-adenosyl-L-methionine</keyword>
<keyword evidence="3" id="KW-0831">Ubiquinone biosynthesis</keyword>
<evidence type="ECO:0000256" key="1">
    <source>
        <dbReference type="ARBA" id="ARBA00022603"/>
    </source>
</evidence>
<dbReference type="InterPro" id="IPR029063">
    <property type="entry name" value="SAM-dependent_MTases_sf"/>
</dbReference>
<evidence type="ECO:0000256" key="3">
    <source>
        <dbReference type="ARBA" id="ARBA00022688"/>
    </source>
</evidence>
<accession>A0A1B3PDL5</accession>
<dbReference type="AlphaFoldDB" id="A0A1B3PDL5"/>
<keyword evidence="2 6" id="KW-0808">Transferase</keyword>
<evidence type="ECO:0000313" key="6">
    <source>
        <dbReference type="EMBL" id="AOG17811.1"/>
    </source>
</evidence>
<feature type="domain" description="Methyltransferase type 11" evidence="5">
    <location>
        <begin position="80"/>
        <end position="179"/>
    </location>
</feature>
<dbReference type="GO" id="GO:0032259">
    <property type="term" value="P:methylation"/>
    <property type="evidence" value="ECO:0007669"/>
    <property type="project" value="UniProtKB-KW"/>
</dbReference>